<accession>A0A2Z7BZP9</accession>
<evidence type="ECO:0000256" key="1">
    <source>
        <dbReference type="SAM" id="MobiDB-lite"/>
    </source>
</evidence>
<organism evidence="2 3">
    <name type="scientific">Dorcoceras hygrometricum</name>
    <dbReference type="NCBI Taxonomy" id="472368"/>
    <lineage>
        <taxon>Eukaryota</taxon>
        <taxon>Viridiplantae</taxon>
        <taxon>Streptophyta</taxon>
        <taxon>Embryophyta</taxon>
        <taxon>Tracheophyta</taxon>
        <taxon>Spermatophyta</taxon>
        <taxon>Magnoliopsida</taxon>
        <taxon>eudicotyledons</taxon>
        <taxon>Gunneridae</taxon>
        <taxon>Pentapetalae</taxon>
        <taxon>asterids</taxon>
        <taxon>lamiids</taxon>
        <taxon>Lamiales</taxon>
        <taxon>Gesneriaceae</taxon>
        <taxon>Didymocarpoideae</taxon>
        <taxon>Trichosporeae</taxon>
        <taxon>Loxocarpinae</taxon>
        <taxon>Dorcoceras</taxon>
    </lineage>
</organism>
<dbReference type="AlphaFoldDB" id="A0A2Z7BZP9"/>
<feature type="region of interest" description="Disordered" evidence="1">
    <location>
        <begin position="1"/>
        <end position="50"/>
    </location>
</feature>
<dbReference type="Proteomes" id="UP000250235">
    <property type="component" value="Unassembled WGS sequence"/>
</dbReference>
<name>A0A2Z7BZP9_9LAMI</name>
<evidence type="ECO:0000313" key="2">
    <source>
        <dbReference type="EMBL" id="KZV37690.1"/>
    </source>
</evidence>
<dbReference type="EMBL" id="KV002514">
    <property type="protein sequence ID" value="KZV37690.1"/>
    <property type="molecule type" value="Genomic_DNA"/>
</dbReference>
<sequence length="50" mass="5651">MNSHNSISGPNNKHYNLQFSIQPPQTFPNFLPDSPPQVKVSAEEQEDLID</sequence>
<feature type="compositionally biased region" description="Polar residues" evidence="1">
    <location>
        <begin position="1"/>
        <end position="28"/>
    </location>
</feature>
<gene>
    <name evidence="2" type="ORF">F511_22076</name>
</gene>
<proteinExistence type="predicted"/>
<evidence type="ECO:0000313" key="3">
    <source>
        <dbReference type="Proteomes" id="UP000250235"/>
    </source>
</evidence>
<keyword evidence="3" id="KW-1185">Reference proteome</keyword>
<protein>
    <submittedName>
        <fullName evidence="2">Uncharacterized protein</fullName>
    </submittedName>
</protein>
<reference evidence="2 3" key="1">
    <citation type="journal article" date="2015" name="Proc. Natl. Acad. Sci. U.S.A.">
        <title>The resurrection genome of Boea hygrometrica: A blueprint for survival of dehydration.</title>
        <authorList>
            <person name="Xiao L."/>
            <person name="Yang G."/>
            <person name="Zhang L."/>
            <person name="Yang X."/>
            <person name="Zhao S."/>
            <person name="Ji Z."/>
            <person name="Zhou Q."/>
            <person name="Hu M."/>
            <person name="Wang Y."/>
            <person name="Chen M."/>
            <person name="Xu Y."/>
            <person name="Jin H."/>
            <person name="Xiao X."/>
            <person name="Hu G."/>
            <person name="Bao F."/>
            <person name="Hu Y."/>
            <person name="Wan P."/>
            <person name="Li L."/>
            <person name="Deng X."/>
            <person name="Kuang T."/>
            <person name="Xiang C."/>
            <person name="Zhu J.K."/>
            <person name="Oliver M.J."/>
            <person name="He Y."/>
        </authorList>
    </citation>
    <scope>NUCLEOTIDE SEQUENCE [LARGE SCALE GENOMIC DNA]</scope>
    <source>
        <strain evidence="3">cv. XS01</strain>
    </source>
</reference>